<name>A0A5N7CHB1_PETAA</name>
<feature type="region of interest" description="Disordered" evidence="1">
    <location>
        <begin position="70"/>
        <end position="90"/>
    </location>
</feature>
<feature type="compositionally biased region" description="Low complexity" evidence="1">
    <location>
        <begin position="70"/>
        <end position="88"/>
    </location>
</feature>
<feature type="compositionally biased region" description="Basic and acidic residues" evidence="1">
    <location>
        <begin position="289"/>
        <end position="305"/>
    </location>
</feature>
<evidence type="ECO:0000313" key="2">
    <source>
        <dbReference type="EMBL" id="KAE8393570.1"/>
    </source>
</evidence>
<evidence type="ECO:0000256" key="1">
    <source>
        <dbReference type="SAM" id="MobiDB-lite"/>
    </source>
</evidence>
<feature type="compositionally biased region" description="Polar residues" evidence="1">
    <location>
        <begin position="31"/>
        <end position="40"/>
    </location>
</feature>
<proteinExistence type="predicted"/>
<organism evidence="2">
    <name type="scientific">Petromyces alliaceus</name>
    <name type="common">Aspergillus alliaceus</name>
    <dbReference type="NCBI Taxonomy" id="209559"/>
    <lineage>
        <taxon>Eukaryota</taxon>
        <taxon>Fungi</taxon>
        <taxon>Dikarya</taxon>
        <taxon>Ascomycota</taxon>
        <taxon>Pezizomycotina</taxon>
        <taxon>Eurotiomycetes</taxon>
        <taxon>Eurotiomycetidae</taxon>
        <taxon>Eurotiales</taxon>
        <taxon>Aspergillaceae</taxon>
        <taxon>Aspergillus</taxon>
        <taxon>Aspergillus subgen. Circumdati</taxon>
    </lineage>
</organism>
<feature type="compositionally biased region" description="Basic residues" evidence="1">
    <location>
        <begin position="1"/>
        <end position="14"/>
    </location>
</feature>
<dbReference type="OrthoDB" id="4509259at2759"/>
<protein>
    <submittedName>
        <fullName evidence="2">Uncharacterized protein</fullName>
    </submittedName>
</protein>
<reference evidence="2" key="1">
    <citation type="submission" date="2019-04" db="EMBL/GenBank/DDBJ databases">
        <title>Friends and foes A comparative genomics studyof 23 Aspergillus species from section Flavi.</title>
        <authorList>
            <consortium name="DOE Joint Genome Institute"/>
            <person name="Kjaerbolling I."/>
            <person name="Vesth T."/>
            <person name="Frisvad J.C."/>
            <person name="Nybo J.L."/>
            <person name="Theobald S."/>
            <person name="Kildgaard S."/>
            <person name="Isbrandt T."/>
            <person name="Kuo A."/>
            <person name="Sato A."/>
            <person name="Lyhne E.K."/>
            <person name="Kogle M.E."/>
            <person name="Wiebenga A."/>
            <person name="Kun R.S."/>
            <person name="Lubbers R.J."/>
            <person name="Makela M.R."/>
            <person name="Barry K."/>
            <person name="Chovatia M."/>
            <person name="Clum A."/>
            <person name="Daum C."/>
            <person name="Haridas S."/>
            <person name="He G."/>
            <person name="LaButti K."/>
            <person name="Lipzen A."/>
            <person name="Mondo S."/>
            <person name="Riley R."/>
            <person name="Salamov A."/>
            <person name="Simmons B.A."/>
            <person name="Magnuson J.K."/>
            <person name="Henrissat B."/>
            <person name="Mortensen U.H."/>
            <person name="Larsen T.O."/>
            <person name="Devries R.P."/>
            <person name="Grigoriev I.V."/>
            <person name="Machida M."/>
            <person name="Baker S.E."/>
            <person name="Andersen M.R."/>
        </authorList>
    </citation>
    <scope>NUCLEOTIDE SEQUENCE [LARGE SCALE GENOMIC DNA]</scope>
    <source>
        <strain evidence="2">IBT 14317</strain>
    </source>
</reference>
<feature type="compositionally biased region" description="Basic residues" evidence="1">
    <location>
        <begin position="545"/>
        <end position="554"/>
    </location>
</feature>
<feature type="compositionally biased region" description="Basic and acidic residues" evidence="1">
    <location>
        <begin position="463"/>
        <end position="486"/>
    </location>
</feature>
<feature type="compositionally biased region" description="Low complexity" evidence="1">
    <location>
        <begin position="276"/>
        <end position="288"/>
    </location>
</feature>
<feature type="compositionally biased region" description="Basic and acidic residues" evidence="1">
    <location>
        <begin position="433"/>
        <end position="445"/>
    </location>
</feature>
<feature type="region of interest" description="Disordered" evidence="1">
    <location>
        <begin position="244"/>
        <end position="554"/>
    </location>
</feature>
<feature type="region of interest" description="Disordered" evidence="1">
    <location>
        <begin position="1"/>
        <end position="47"/>
    </location>
</feature>
<feature type="compositionally biased region" description="Polar residues" evidence="1">
    <location>
        <begin position="414"/>
        <end position="425"/>
    </location>
</feature>
<feature type="region of interest" description="Disordered" evidence="1">
    <location>
        <begin position="125"/>
        <end position="178"/>
    </location>
</feature>
<gene>
    <name evidence="2" type="ORF">BDV23DRAFT_37523</name>
</gene>
<feature type="region of interest" description="Disordered" evidence="1">
    <location>
        <begin position="193"/>
        <end position="230"/>
    </location>
</feature>
<feature type="compositionally biased region" description="Polar residues" evidence="1">
    <location>
        <begin position="368"/>
        <end position="378"/>
    </location>
</feature>
<dbReference type="Proteomes" id="UP000326877">
    <property type="component" value="Unassembled WGS sequence"/>
</dbReference>
<feature type="compositionally biased region" description="Basic and acidic residues" evidence="1">
    <location>
        <begin position="147"/>
        <end position="178"/>
    </location>
</feature>
<sequence length="554" mass="56330">MPKKGGKGKNKNKGGKAGGVAAAAATKKVADTQNPVTPSQEVEETVATGEGEVGGVVAEPAEAVAAAPATTIPDATTEIPSAAPPASTEEAKEILQNAVDKAETGPADKAELIDGEVAGAAGLSTTDKNLKLTPETLTSTAGPETSLPERPKETAVDVHDTHAKRPYESSLTAKDDELPHKIAKVGDTVTAAGATSGHVAETGSLAKKPEVPAETSSVQPQIVPGLGADPNDHVSTVLNVPGLSSVEDKSTIPSTTGTSAVAASSTSELKGAEDIAPTGAPTTVTTADTAKESKDFKTPKAKDETAPLTTATPAVVDEPKAPSATELTTAGTATSAPPPPSEPVLKVPSSIHDGPDSKVTSGKKAATQAVSNVEQNAQGAPDNTHGAAETMPEESKPAAEVQEGTAAVKDQLPAESQPSAKQTQEAGAGVAKQPEEIKKPEEAKTKAPQAVQDARENGAAAAKKPEELKPEDIKKPEEAKTKEPQATHDAQTGAASQPEEGKSFADQAKETAPTEANKAQDQAEDKAKAEAAKLEKRKSGLFGWLKRKLKGEKA</sequence>
<feature type="compositionally biased region" description="Basic and acidic residues" evidence="1">
    <location>
        <begin position="499"/>
        <end position="509"/>
    </location>
</feature>
<feature type="compositionally biased region" description="Low complexity" evidence="1">
    <location>
        <begin position="254"/>
        <end position="267"/>
    </location>
</feature>
<dbReference type="AlphaFoldDB" id="A0A5N7CHB1"/>
<accession>A0A5N7CHB1</accession>
<dbReference type="EMBL" id="ML735229">
    <property type="protein sequence ID" value="KAE8393570.1"/>
    <property type="molecule type" value="Genomic_DNA"/>
</dbReference>
<feature type="compositionally biased region" description="Basic and acidic residues" evidence="1">
    <location>
        <begin position="521"/>
        <end position="538"/>
    </location>
</feature>